<dbReference type="Pfam" id="PF01582">
    <property type="entry name" value="TIR"/>
    <property type="match status" value="1"/>
</dbReference>
<dbReference type="AlphaFoldDB" id="A0A8C4SHZ3"/>
<evidence type="ECO:0000256" key="2">
    <source>
        <dbReference type="ARBA" id="ARBA00009634"/>
    </source>
</evidence>
<dbReference type="InterPro" id="IPR035897">
    <property type="entry name" value="Toll_tir_struct_dom_sf"/>
</dbReference>
<feature type="transmembrane region" description="Helical" evidence="14">
    <location>
        <begin position="6"/>
        <end position="22"/>
    </location>
</feature>
<evidence type="ECO:0000256" key="6">
    <source>
        <dbReference type="ARBA" id="ARBA00022729"/>
    </source>
</evidence>
<dbReference type="InterPro" id="IPR001611">
    <property type="entry name" value="Leu-rich_rpt"/>
</dbReference>
<dbReference type="PROSITE" id="PS51450">
    <property type="entry name" value="LRR"/>
    <property type="match status" value="4"/>
</dbReference>
<dbReference type="Pfam" id="PF13855">
    <property type="entry name" value="LRR_8"/>
    <property type="match status" value="2"/>
</dbReference>
<evidence type="ECO:0000256" key="9">
    <source>
        <dbReference type="ARBA" id="ARBA00022989"/>
    </source>
</evidence>
<dbReference type="SUPFAM" id="SSF52058">
    <property type="entry name" value="L domain-like"/>
    <property type="match status" value="2"/>
</dbReference>
<reference evidence="16" key="1">
    <citation type="submission" date="2021-06" db="EMBL/GenBank/DDBJ databases">
        <authorList>
            <consortium name="Wellcome Sanger Institute Data Sharing"/>
        </authorList>
    </citation>
    <scope>NUCLEOTIDE SEQUENCE [LARGE SCALE GENOMIC DNA]</scope>
</reference>
<dbReference type="GO" id="GO:0005886">
    <property type="term" value="C:plasma membrane"/>
    <property type="evidence" value="ECO:0007669"/>
    <property type="project" value="TreeGrafter"/>
</dbReference>
<accession>A0A8C4SHZ3</accession>
<dbReference type="SUPFAM" id="SSF52047">
    <property type="entry name" value="RNI-like"/>
    <property type="match status" value="1"/>
</dbReference>
<evidence type="ECO:0000256" key="12">
    <source>
        <dbReference type="ARBA" id="ARBA00023180"/>
    </source>
</evidence>
<evidence type="ECO:0000256" key="8">
    <source>
        <dbReference type="ARBA" id="ARBA00022859"/>
    </source>
</evidence>
<keyword evidence="10 14" id="KW-0472">Membrane</keyword>
<keyword evidence="5 14" id="KW-0812">Transmembrane</keyword>
<evidence type="ECO:0000256" key="4">
    <source>
        <dbReference type="ARBA" id="ARBA00022614"/>
    </source>
</evidence>
<dbReference type="Gene3D" id="3.40.50.10140">
    <property type="entry name" value="Toll/interleukin-1 receptor homology (TIR) domain"/>
    <property type="match status" value="1"/>
</dbReference>
<keyword evidence="9 14" id="KW-1133">Transmembrane helix</keyword>
<keyword evidence="13" id="KW-0395">Inflammatory response</keyword>
<dbReference type="SMART" id="SM00369">
    <property type="entry name" value="LRR_TYP"/>
    <property type="match status" value="6"/>
</dbReference>
<keyword evidence="3" id="KW-0399">Innate immunity</keyword>
<dbReference type="GO" id="GO:0038023">
    <property type="term" value="F:signaling receptor activity"/>
    <property type="evidence" value="ECO:0007669"/>
    <property type="project" value="TreeGrafter"/>
</dbReference>
<reference evidence="16" key="3">
    <citation type="submission" date="2025-09" db="UniProtKB">
        <authorList>
            <consortium name="Ensembl"/>
        </authorList>
    </citation>
    <scope>IDENTIFICATION</scope>
</reference>
<proteinExistence type="inferred from homology"/>
<dbReference type="GO" id="GO:0045087">
    <property type="term" value="P:innate immune response"/>
    <property type="evidence" value="ECO:0007669"/>
    <property type="project" value="UniProtKB-KW"/>
</dbReference>
<comment type="subcellular location">
    <subcellularLocation>
        <location evidence="1">Membrane</location>
        <topology evidence="1">Single-pass type I membrane protein</topology>
    </subcellularLocation>
</comment>
<dbReference type="SUPFAM" id="SSF52200">
    <property type="entry name" value="Toll/Interleukin receptor TIR domain"/>
    <property type="match status" value="1"/>
</dbReference>
<evidence type="ECO:0000256" key="14">
    <source>
        <dbReference type="SAM" id="Phobius"/>
    </source>
</evidence>
<dbReference type="PROSITE" id="PS50104">
    <property type="entry name" value="TIR"/>
    <property type="match status" value="1"/>
</dbReference>
<dbReference type="Proteomes" id="UP000694620">
    <property type="component" value="Chromosome 1"/>
</dbReference>
<dbReference type="SMART" id="SM00255">
    <property type="entry name" value="TIR"/>
    <property type="match status" value="1"/>
</dbReference>
<reference evidence="16" key="2">
    <citation type="submission" date="2025-08" db="UniProtKB">
        <authorList>
            <consortium name="Ensembl"/>
        </authorList>
    </citation>
    <scope>IDENTIFICATION</scope>
</reference>
<dbReference type="InterPro" id="IPR003591">
    <property type="entry name" value="Leu-rich_rpt_typical-subtyp"/>
</dbReference>
<comment type="similarity">
    <text evidence="2">Belongs to the Toll-like receptor family.</text>
</comment>
<dbReference type="Gene3D" id="3.80.10.10">
    <property type="entry name" value="Ribonuclease Inhibitor"/>
    <property type="match status" value="3"/>
</dbReference>
<evidence type="ECO:0000256" key="7">
    <source>
        <dbReference type="ARBA" id="ARBA00022737"/>
    </source>
</evidence>
<keyword evidence="11" id="KW-0675">Receptor</keyword>
<dbReference type="InterPro" id="IPR000157">
    <property type="entry name" value="TIR_dom"/>
</dbReference>
<evidence type="ECO:0000256" key="11">
    <source>
        <dbReference type="ARBA" id="ARBA00023170"/>
    </source>
</evidence>
<keyword evidence="6" id="KW-0732">Signal</keyword>
<evidence type="ECO:0000313" key="16">
    <source>
        <dbReference type="Ensembl" id="ENSECRP00000014949.1"/>
    </source>
</evidence>
<keyword evidence="8" id="KW-0391">Immunity</keyword>
<evidence type="ECO:0000256" key="13">
    <source>
        <dbReference type="ARBA" id="ARBA00023198"/>
    </source>
</evidence>
<dbReference type="Ensembl" id="ENSECRT00000015211.1">
    <property type="protein sequence ID" value="ENSECRP00000014949.1"/>
    <property type="gene ID" value="ENSECRG00000009914.1"/>
</dbReference>
<sequence>MFYQTVVASTLFYAVVCWGGSIKKKDASRLDKLVSKAGSIVGMELDSLTSVAERRALSRLLSIMENPLHPLNSIISRQKSSFSDRLLFFFLFFSRMHLAIWTYGILILTSEAAKYTSRCRYPIQHRVDRSNTNLTRVPSSLPPDTQYLDLSHNNISMIESGDMIGLPKLCVLKLSHNGLMRISSSTFLNNTELQVLDLSYNALDIIPDLGSPMIKILDLSGNLYENYTLGSSFKKMTSLQFLALGSHKARFIKTSDFLPLSHGNLKHLYLGDGIDLVQYENGSIAQLVNLKEITLVMSFCEKFHFFGAILRDLDETGCQQINLVNSVILRMLIIENVLHYQYNYPKFNISVSFFYQLVYLKFSGTGMNIFPCDLISSLPALEVLDLSDNLLNEDGFWWSLCTFTHVFPSLKQLYLNNNRFINLASISKNAHVIKGLQVLDLASNSLALQGKCSWPSHLTNLSLSNNNLGNSVFSCLSPYLKSLNLSKMGITYITYEVLVQLPNITHLYLSSNNINSLPGDLRAPYLQVLHVDQNIISVISTYVLQGIPNLEQFNAGNNPFSCKCESFWFVKYFNKTLLLDWPQSYKCGFPTEMAGKLLEEYRPSEVTCKIWIQVLILIKHIETLDLSFNSLFLSNNNLGNSVFSCLSPYFRSVNLTKTGITTIPYEVLSQMPNLTHLYLSSNSISTLPDNLLVPLLQVFHVDLNAINVIGSSALKRMPHLKELNAANNPFSCKCELYWFVVTFDQSRLLQWPWEYTCQYPPDMVGKYLIEYKPGKVGCETWIQAFIGVIFLLGISLAIGVPFYKFDGLWYLKMLWVWIRVKRRSSKETERLGNANFLYHAFISYSQHDFLWVENYLVPNLEKAGLKICIHQRDFVPGDWIIDNIINCVENSYKTLFVLSKNFVKSEWCNYELFFAQHRALSIKQDSLVFILLEPIPSDSLPKKFLKLRTLLQKQTYLEWPGEGRKKQVFWASLKRMLQDNQHISLNICWGFIHK</sequence>
<keyword evidence="12" id="KW-0325">Glycoprotein</keyword>
<dbReference type="PANTHER" id="PTHR24365:SF539">
    <property type="entry name" value="TOLL-LIKE RECEPTOR 1"/>
    <property type="match status" value="1"/>
</dbReference>
<dbReference type="InterPro" id="IPR032675">
    <property type="entry name" value="LRR_dom_sf"/>
</dbReference>
<evidence type="ECO:0000259" key="15">
    <source>
        <dbReference type="PROSITE" id="PS50104"/>
    </source>
</evidence>
<dbReference type="SMART" id="SM00082">
    <property type="entry name" value="LRRCT"/>
    <property type="match status" value="2"/>
</dbReference>
<dbReference type="GO" id="GO:0006954">
    <property type="term" value="P:inflammatory response"/>
    <property type="evidence" value="ECO:0007669"/>
    <property type="project" value="UniProtKB-KW"/>
</dbReference>
<evidence type="ECO:0000256" key="10">
    <source>
        <dbReference type="ARBA" id="ARBA00023136"/>
    </source>
</evidence>
<feature type="transmembrane region" description="Helical" evidence="14">
    <location>
        <begin position="781"/>
        <end position="803"/>
    </location>
</feature>
<feature type="domain" description="TIR" evidence="15">
    <location>
        <begin position="836"/>
        <end position="977"/>
    </location>
</feature>
<dbReference type="SMART" id="SM00364">
    <property type="entry name" value="LRR_BAC"/>
    <property type="match status" value="6"/>
</dbReference>
<evidence type="ECO:0000256" key="3">
    <source>
        <dbReference type="ARBA" id="ARBA00022588"/>
    </source>
</evidence>
<dbReference type="GeneTree" id="ENSGT00940000162201"/>
<organism evidence="16 17">
    <name type="scientific">Erpetoichthys calabaricus</name>
    <name type="common">Rope fish</name>
    <name type="synonym">Calamoichthys calabaricus</name>
    <dbReference type="NCBI Taxonomy" id="27687"/>
    <lineage>
        <taxon>Eukaryota</taxon>
        <taxon>Metazoa</taxon>
        <taxon>Chordata</taxon>
        <taxon>Craniata</taxon>
        <taxon>Vertebrata</taxon>
        <taxon>Euteleostomi</taxon>
        <taxon>Actinopterygii</taxon>
        <taxon>Polypteriformes</taxon>
        <taxon>Polypteridae</taxon>
        <taxon>Erpetoichthys</taxon>
    </lineage>
</organism>
<keyword evidence="7" id="KW-0677">Repeat</keyword>
<name>A0A8C4SHZ3_ERPCA</name>
<evidence type="ECO:0000256" key="5">
    <source>
        <dbReference type="ARBA" id="ARBA00022692"/>
    </source>
</evidence>
<dbReference type="InterPro" id="IPR000483">
    <property type="entry name" value="Cys-rich_flank_reg_C"/>
</dbReference>
<dbReference type="PRINTS" id="PR01537">
    <property type="entry name" value="INTRLKN1R1F"/>
</dbReference>
<feature type="transmembrane region" description="Helical" evidence="14">
    <location>
        <begin position="86"/>
        <end position="108"/>
    </location>
</feature>
<dbReference type="GO" id="GO:0002224">
    <property type="term" value="P:toll-like receptor signaling pathway"/>
    <property type="evidence" value="ECO:0007669"/>
    <property type="project" value="TreeGrafter"/>
</dbReference>
<protein>
    <recommendedName>
        <fullName evidence="15">TIR domain-containing protein</fullName>
    </recommendedName>
</protein>
<dbReference type="FunFam" id="3.40.50.10140:FF:000001">
    <property type="entry name" value="Toll-like receptor 2"/>
    <property type="match status" value="1"/>
</dbReference>
<dbReference type="PANTHER" id="PTHR24365">
    <property type="entry name" value="TOLL-LIKE RECEPTOR"/>
    <property type="match status" value="1"/>
</dbReference>
<keyword evidence="17" id="KW-1185">Reference proteome</keyword>
<keyword evidence="4" id="KW-0433">Leucine-rich repeat</keyword>
<evidence type="ECO:0000256" key="1">
    <source>
        <dbReference type="ARBA" id="ARBA00004479"/>
    </source>
</evidence>
<evidence type="ECO:0000313" key="17">
    <source>
        <dbReference type="Proteomes" id="UP000694620"/>
    </source>
</evidence>